<evidence type="ECO:0000313" key="2">
    <source>
        <dbReference type="Proteomes" id="UP000821865"/>
    </source>
</evidence>
<comment type="caution">
    <text evidence="1">The sequence shown here is derived from an EMBL/GenBank/DDBJ whole genome shotgun (WGS) entry which is preliminary data.</text>
</comment>
<dbReference type="Proteomes" id="UP000821865">
    <property type="component" value="Chromosome 11"/>
</dbReference>
<keyword evidence="2" id="KW-1185">Reference proteome</keyword>
<dbReference type="EMBL" id="CM023480">
    <property type="protein sequence ID" value="KAH7970489.1"/>
    <property type="molecule type" value="Genomic_DNA"/>
</dbReference>
<protein>
    <submittedName>
        <fullName evidence="1">Uncharacterized protein</fullName>
    </submittedName>
</protein>
<proteinExistence type="predicted"/>
<reference evidence="1" key="1">
    <citation type="submission" date="2020-05" db="EMBL/GenBank/DDBJ databases">
        <title>Large-scale comparative analyses of tick genomes elucidate their genetic diversity and vector capacities.</title>
        <authorList>
            <person name="Jia N."/>
            <person name="Wang J."/>
            <person name="Shi W."/>
            <person name="Du L."/>
            <person name="Sun Y."/>
            <person name="Zhan W."/>
            <person name="Jiang J."/>
            <person name="Wang Q."/>
            <person name="Zhang B."/>
            <person name="Ji P."/>
            <person name="Sakyi L.B."/>
            <person name="Cui X."/>
            <person name="Yuan T."/>
            <person name="Jiang B."/>
            <person name="Yang W."/>
            <person name="Lam T.T.-Y."/>
            <person name="Chang Q."/>
            <person name="Ding S."/>
            <person name="Wang X."/>
            <person name="Zhu J."/>
            <person name="Ruan X."/>
            <person name="Zhao L."/>
            <person name="Wei J."/>
            <person name="Que T."/>
            <person name="Du C."/>
            <person name="Cheng J."/>
            <person name="Dai P."/>
            <person name="Han X."/>
            <person name="Huang E."/>
            <person name="Gao Y."/>
            <person name="Liu J."/>
            <person name="Shao H."/>
            <person name="Ye R."/>
            <person name="Li L."/>
            <person name="Wei W."/>
            <person name="Wang X."/>
            <person name="Wang C."/>
            <person name="Yang T."/>
            <person name="Huo Q."/>
            <person name="Li W."/>
            <person name="Guo W."/>
            <person name="Chen H."/>
            <person name="Zhou L."/>
            <person name="Ni X."/>
            <person name="Tian J."/>
            <person name="Zhou Y."/>
            <person name="Sheng Y."/>
            <person name="Liu T."/>
            <person name="Pan Y."/>
            <person name="Xia L."/>
            <person name="Li J."/>
            <person name="Zhao F."/>
            <person name="Cao W."/>
        </authorList>
    </citation>
    <scope>NUCLEOTIDE SEQUENCE</scope>
    <source>
        <strain evidence="1">Dsil-2018</strain>
    </source>
</reference>
<accession>A0ACB8DIT9</accession>
<sequence>MSMLSIMEKRRPEFGENQITETKRCILRQCTFLLVPYAPLVSVNTRANAKRIANIENCFGSSGQPLASHGRVLVGEGVLTKMCRKKQKPRQFFLFNDILVYGNILINKKKYNKQHIIPLEEVKLENLGDDGTGLKNGWLIRTPTKSFAVYAATATEKTEWMAHINKCVEDTIRKTGKYPTKEHAAVWVPDAEAGYCMHCRKTQFTMLNRRHHCRKCGTVVCGPCSNRKFLLPAQSTKPLRVCLTCYDALSRASILELTTGGMARVQQKMDKPVTGADSSGEDDSDYDDDDNRRADGSADNGLSKDIDGLTFDEKPTFYGDMMEAKSPEVEVAEEAKAVPVSTHVEDSSNLQDVSPTQENAKGDAPAVDPMAGGEPHPEGH</sequence>
<gene>
    <name evidence="1" type="ORF">HPB49_008051</name>
</gene>
<evidence type="ECO:0000313" key="1">
    <source>
        <dbReference type="EMBL" id="KAH7970489.1"/>
    </source>
</evidence>
<name>A0ACB8DIT9_DERSI</name>
<organism evidence="1 2">
    <name type="scientific">Dermacentor silvarum</name>
    <name type="common">Tick</name>
    <dbReference type="NCBI Taxonomy" id="543639"/>
    <lineage>
        <taxon>Eukaryota</taxon>
        <taxon>Metazoa</taxon>
        <taxon>Ecdysozoa</taxon>
        <taxon>Arthropoda</taxon>
        <taxon>Chelicerata</taxon>
        <taxon>Arachnida</taxon>
        <taxon>Acari</taxon>
        <taxon>Parasitiformes</taxon>
        <taxon>Ixodida</taxon>
        <taxon>Ixodoidea</taxon>
        <taxon>Ixodidae</taxon>
        <taxon>Rhipicephalinae</taxon>
        <taxon>Dermacentor</taxon>
    </lineage>
</organism>